<dbReference type="InterPro" id="IPR052702">
    <property type="entry name" value="MscS-like_channel"/>
</dbReference>
<dbReference type="PANTHER" id="PTHR30347:SF1">
    <property type="entry name" value="MECHANOSENSITIVE CHANNEL MSCK"/>
    <property type="match status" value="1"/>
</dbReference>
<comment type="caution">
    <text evidence="11">The sequence shown here is derived from an EMBL/GenBank/DDBJ whole genome shotgun (WGS) entry which is preliminary data.</text>
</comment>
<dbReference type="Pfam" id="PF00924">
    <property type="entry name" value="MS_channel_2nd"/>
    <property type="match status" value="1"/>
</dbReference>
<evidence type="ECO:0000256" key="5">
    <source>
        <dbReference type="ARBA" id="ARBA00022989"/>
    </source>
</evidence>
<dbReference type="InterPro" id="IPR010920">
    <property type="entry name" value="LSM_dom_sf"/>
</dbReference>
<evidence type="ECO:0000256" key="4">
    <source>
        <dbReference type="ARBA" id="ARBA00022692"/>
    </source>
</evidence>
<feature type="domain" description="Mechanosensitive ion channel MscS C-terminal" evidence="9">
    <location>
        <begin position="326"/>
        <end position="409"/>
    </location>
</feature>
<dbReference type="InterPro" id="IPR011014">
    <property type="entry name" value="MscS_channel_TM-2"/>
</dbReference>
<feature type="transmembrane region" description="Helical" evidence="7">
    <location>
        <begin position="127"/>
        <end position="144"/>
    </location>
</feature>
<dbReference type="Gene3D" id="1.10.287.1260">
    <property type="match status" value="1"/>
</dbReference>
<dbReference type="Pfam" id="PF21082">
    <property type="entry name" value="MS_channel_3rd"/>
    <property type="match status" value="1"/>
</dbReference>
<dbReference type="RefSeq" id="WP_354693405.1">
    <property type="nucleotide sequence ID" value="NZ_JAZHOG010000001.1"/>
</dbReference>
<dbReference type="Gene3D" id="2.30.30.60">
    <property type="match status" value="1"/>
</dbReference>
<reference evidence="11 12" key="1">
    <citation type="submission" date="2024-02" db="EMBL/GenBank/DDBJ databases">
        <title>A novel Wenzhouxiangellaceae bacterium, isolated from coastal sediments.</title>
        <authorList>
            <person name="Du Z.-J."/>
            <person name="Ye Y.-Q."/>
            <person name="Zhang X.-Y."/>
        </authorList>
    </citation>
    <scope>NUCLEOTIDE SEQUENCE [LARGE SCALE GENOMIC DNA]</scope>
    <source>
        <strain evidence="11 12">CH-27</strain>
    </source>
</reference>
<evidence type="ECO:0000256" key="3">
    <source>
        <dbReference type="ARBA" id="ARBA00022475"/>
    </source>
</evidence>
<dbReference type="EMBL" id="JAZHOG010000001">
    <property type="protein sequence ID" value="MEJ8566081.1"/>
    <property type="molecule type" value="Genomic_DNA"/>
</dbReference>
<evidence type="ECO:0000256" key="1">
    <source>
        <dbReference type="ARBA" id="ARBA00004651"/>
    </source>
</evidence>
<feature type="transmembrane region" description="Helical" evidence="7">
    <location>
        <begin position="97"/>
        <end position="115"/>
    </location>
</feature>
<evidence type="ECO:0000259" key="10">
    <source>
        <dbReference type="Pfam" id="PF21088"/>
    </source>
</evidence>
<proteinExistence type="inferred from homology"/>
<feature type="transmembrane region" description="Helical" evidence="7">
    <location>
        <begin position="22"/>
        <end position="42"/>
    </location>
</feature>
<dbReference type="SUPFAM" id="SSF82861">
    <property type="entry name" value="Mechanosensitive channel protein MscS (YggB), transmembrane region"/>
    <property type="match status" value="1"/>
</dbReference>
<accession>A0AAW9REU2</accession>
<feature type="domain" description="Mechanosensitive ion channel transmembrane helices 2/3" evidence="10">
    <location>
        <begin position="209"/>
        <end position="250"/>
    </location>
</feature>
<dbReference type="InterPro" id="IPR011066">
    <property type="entry name" value="MscS_channel_C_sf"/>
</dbReference>
<dbReference type="GO" id="GO:0008381">
    <property type="term" value="F:mechanosensitive monoatomic ion channel activity"/>
    <property type="evidence" value="ECO:0007669"/>
    <property type="project" value="UniProtKB-ARBA"/>
</dbReference>
<feature type="transmembrane region" description="Helical" evidence="7">
    <location>
        <begin position="240"/>
        <end position="263"/>
    </location>
</feature>
<dbReference type="InterPro" id="IPR006685">
    <property type="entry name" value="MscS_channel_2nd"/>
</dbReference>
<keyword evidence="6 7" id="KW-0472">Membrane</keyword>
<protein>
    <submittedName>
        <fullName evidence="11">Mechanosensitive ion channel domain-containing protein</fullName>
    </submittedName>
</protein>
<dbReference type="SUPFAM" id="SSF82689">
    <property type="entry name" value="Mechanosensitive channel protein MscS (YggB), C-terminal domain"/>
    <property type="match status" value="1"/>
</dbReference>
<dbReference type="Gene3D" id="3.30.70.100">
    <property type="match status" value="1"/>
</dbReference>
<keyword evidence="5 7" id="KW-1133">Transmembrane helix</keyword>
<dbReference type="Pfam" id="PF21088">
    <property type="entry name" value="MS_channel_1st"/>
    <property type="match status" value="1"/>
</dbReference>
<name>A0AAW9REU2_9GAMM</name>
<dbReference type="InterPro" id="IPR049278">
    <property type="entry name" value="MS_channel_C"/>
</dbReference>
<dbReference type="GO" id="GO:0005886">
    <property type="term" value="C:plasma membrane"/>
    <property type="evidence" value="ECO:0007669"/>
    <property type="project" value="UniProtKB-SubCell"/>
</dbReference>
<dbReference type="Proteomes" id="UP001359886">
    <property type="component" value="Unassembled WGS sequence"/>
</dbReference>
<feature type="transmembrane region" description="Helical" evidence="7">
    <location>
        <begin position="164"/>
        <end position="189"/>
    </location>
</feature>
<evidence type="ECO:0000313" key="12">
    <source>
        <dbReference type="Proteomes" id="UP001359886"/>
    </source>
</evidence>
<evidence type="ECO:0000259" key="8">
    <source>
        <dbReference type="Pfam" id="PF00924"/>
    </source>
</evidence>
<comment type="subcellular location">
    <subcellularLocation>
        <location evidence="1">Cell membrane</location>
        <topology evidence="1">Multi-pass membrane protein</topology>
    </subcellularLocation>
</comment>
<evidence type="ECO:0000313" key="11">
    <source>
        <dbReference type="EMBL" id="MEJ8566081.1"/>
    </source>
</evidence>
<keyword evidence="12" id="KW-1185">Reference proteome</keyword>
<evidence type="ECO:0000256" key="2">
    <source>
        <dbReference type="ARBA" id="ARBA00008017"/>
    </source>
</evidence>
<organism evidence="11 12">
    <name type="scientific">Elongatibacter sediminis</name>
    <dbReference type="NCBI Taxonomy" id="3119006"/>
    <lineage>
        <taxon>Bacteria</taxon>
        <taxon>Pseudomonadati</taxon>
        <taxon>Pseudomonadota</taxon>
        <taxon>Gammaproteobacteria</taxon>
        <taxon>Chromatiales</taxon>
        <taxon>Wenzhouxiangellaceae</taxon>
        <taxon>Elongatibacter</taxon>
    </lineage>
</organism>
<dbReference type="InterPro" id="IPR049142">
    <property type="entry name" value="MS_channel_1st"/>
</dbReference>
<comment type="similarity">
    <text evidence="2">Belongs to the MscS (TC 1.A.23) family.</text>
</comment>
<feature type="transmembrane region" description="Helical" evidence="7">
    <location>
        <begin position="71"/>
        <end position="91"/>
    </location>
</feature>
<evidence type="ECO:0000256" key="6">
    <source>
        <dbReference type="ARBA" id="ARBA00023136"/>
    </source>
</evidence>
<sequence>MIARATELADRLMTFVGETSTLVQLMIVALAMLAARIVAWRLTPRVEARVRAIPNPDHNLLRVLIVLMRRLDWVMFTLFGSFSYLLMRVFSWPGSEYLVFTSLMLALAWLGLAIASQAIRNRALGKLIRVLVWTYVALILFGISDETSLLLDAAGFSVGNFRVSLLLIVKMFVFLGLLLWAAIGLGNFFEKRLQSSEDLTPSLGVLLGKVLKISLIVTAVLVGLSGLGINLTVFTVFSGAIGVGLGFGLQKVVSNFISGIIILMDRSIKPGDTISLGETFGWIRELRARFVSVVTRDGREYLIPNEDFITHEVINWSFSDALVRLDVKFGVSYDSDPHEVTRLAKQAASGVDRVYSAKPPVCWMTEFGDSSLNFVLRFWITDPRDGLTNVRGKVLLALWDVFKENGVNIPFPHREVIMKTPVEVSGAAPTRPPD</sequence>
<keyword evidence="4 7" id="KW-0812">Transmembrane</keyword>
<gene>
    <name evidence="11" type="ORF">V3330_00480</name>
</gene>
<dbReference type="SUPFAM" id="SSF50182">
    <property type="entry name" value="Sm-like ribonucleoproteins"/>
    <property type="match status" value="1"/>
</dbReference>
<keyword evidence="3" id="KW-1003">Cell membrane</keyword>
<dbReference type="AlphaFoldDB" id="A0AAW9REU2"/>
<evidence type="ECO:0000256" key="7">
    <source>
        <dbReference type="SAM" id="Phobius"/>
    </source>
</evidence>
<dbReference type="InterPro" id="IPR023408">
    <property type="entry name" value="MscS_beta-dom_sf"/>
</dbReference>
<feature type="transmembrane region" description="Helical" evidence="7">
    <location>
        <begin position="210"/>
        <end position="234"/>
    </location>
</feature>
<feature type="domain" description="Mechanosensitive ion channel MscS" evidence="8">
    <location>
        <begin position="252"/>
        <end position="317"/>
    </location>
</feature>
<dbReference type="PANTHER" id="PTHR30347">
    <property type="entry name" value="POTASSIUM CHANNEL RELATED"/>
    <property type="match status" value="1"/>
</dbReference>
<evidence type="ECO:0000259" key="9">
    <source>
        <dbReference type="Pfam" id="PF21082"/>
    </source>
</evidence>